<dbReference type="EMBL" id="JAAVTX010000003">
    <property type="protein sequence ID" value="NKE44963.1"/>
    <property type="molecule type" value="Genomic_DNA"/>
</dbReference>
<evidence type="ECO:0000313" key="2">
    <source>
        <dbReference type="Proteomes" id="UP000765160"/>
    </source>
</evidence>
<reference evidence="1 2" key="1">
    <citation type="submission" date="2020-03" db="EMBL/GenBank/DDBJ databases">
        <title>Roseomonas selenitidurans sp. nov. isolated from soil.</title>
        <authorList>
            <person name="Liu H."/>
        </authorList>
    </citation>
    <scope>NUCLEOTIDE SEQUENCE [LARGE SCALE GENOMIC DNA]</scope>
    <source>
        <strain evidence="1 2">JCM 15073</strain>
    </source>
</reference>
<name>A0ABX1EY01_9PROT</name>
<proteinExistence type="predicted"/>
<organism evidence="1 2">
    <name type="scientific">Falsiroseomonas frigidaquae</name>
    <dbReference type="NCBI Taxonomy" id="487318"/>
    <lineage>
        <taxon>Bacteria</taxon>
        <taxon>Pseudomonadati</taxon>
        <taxon>Pseudomonadota</taxon>
        <taxon>Alphaproteobacteria</taxon>
        <taxon>Acetobacterales</taxon>
        <taxon>Roseomonadaceae</taxon>
        <taxon>Falsiroseomonas</taxon>
    </lineage>
</organism>
<protein>
    <recommendedName>
        <fullName evidence="3">Cthe-2314-like HEPN domain-containing protein</fullName>
    </recommendedName>
</protein>
<gene>
    <name evidence="1" type="ORF">HB662_09245</name>
</gene>
<accession>A0ABX1EY01</accession>
<keyword evidence="2" id="KW-1185">Reference proteome</keyword>
<sequence>MIVGGTKRLLKPLPIASIADLAQTLGAELFGSDEISGLEGPLLSRHWTPFDGLGKDRRQPADQWLSIASNAELAGDKRYAELADHISFSLRAAGIRLRDASDHYRAQLIAAIQVKQKPGNLFSNIPLSDLQLAFHSVLSELASARDYFAALLACQMGAPAKIDAMNRFKDWVMKSSNAHLQSDPMVAEIIKIDDMTNKNSWLYDLTEYRNEFLHRRPLGAMESARWLRYDVYEREGIIYPFIEMPLSPRDSSAPGQDALRRFVYLHRRMTMLLRDAITHARYSDTLPSLESS</sequence>
<evidence type="ECO:0000313" key="1">
    <source>
        <dbReference type="EMBL" id="NKE44963.1"/>
    </source>
</evidence>
<dbReference type="Proteomes" id="UP000765160">
    <property type="component" value="Unassembled WGS sequence"/>
</dbReference>
<evidence type="ECO:0008006" key="3">
    <source>
        <dbReference type="Google" id="ProtNLM"/>
    </source>
</evidence>
<dbReference type="RefSeq" id="WP_168049462.1">
    <property type="nucleotide sequence ID" value="NZ_JAATJR010000003.1"/>
</dbReference>
<comment type="caution">
    <text evidence="1">The sequence shown here is derived from an EMBL/GenBank/DDBJ whole genome shotgun (WGS) entry which is preliminary data.</text>
</comment>